<protein>
    <submittedName>
        <fullName evidence="2">Retinaldehyde-binding protein 1</fullName>
    </submittedName>
</protein>
<gene>
    <name evidence="2" type="ORF">Ocin01_11878</name>
</gene>
<dbReference type="GO" id="GO:0016020">
    <property type="term" value="C:membrane"/>
    <property type="evidence" value="ECO:0007669"/>
    <property type="project" value="TreeGrafter"/>
</dbReference>
<dbReference type="Proteomes" id="UP000094527">
    <property type="component" value="Unassembled WGS sequence"/>
</dbReference>
<dbReference type="CDD" id="cd00170">
    <property type="entry name" value="SEC14"/>
    <property type="match status" value="1"/>
</dbReference>
<name>A0A1D2MP60_ORCCI</name>
<dbReference type="AlphaFoldDB" id="A0A1D2MP60"/>
<evidence type="ECO:0000313" key="3">
    <source>
        <dbReference type="Proteomes" id="UP000094527"/>
    </source>
</evidence>
<dbReference type="InterPro" id="IPR011074">
    <property type="entry name" value="CRAL/TRIO_N_dom"/>
</dbReference>
<dbReference type="InterPro" id="IPR001251">
    <property type="entry name" value="CRAL-TRIO_dom"/>
</dbReference>
<dbReference type="GO" id="GO:1902936">
    <property type="term" value="F:phosphatidylinositol bisphosphate binding"/>
    <property type="evidence" value="ECO:0007669"/>
    <property type="project" value="TreeGrafter"/>
</dbReference>
<reference evidence="2 3" key="1">
    <citation type="journal article" date="2016" name="Genome Biol. Evol.">
        <title>Gene Family Evolution Reflects Adaptation to Soil Environmental Stressors in the Genome of the Collembolan Orchesella cincta.</title>
        <authorList>
            <person name="Faddeeva-Vakhrusheva A."/>
            <person name="Derks M.F."/>
            <person name="Anvar S.Y."/>
            <person name="Agamennone V."/>
            <person name="Suring W."/>
            <person name="Smit S."/>
            <person name="van Straalen N.M."/>
            <person name="Roelofs D."/>
        </authorList>
    </citation>
    <scope>NUCLEOTIDE SEQUENCE [LARGE SCALE GENOMIC DNA]</scope>
    <source>
        <tissue evidence="2">Mixed pool</tissue>
    </source>
</reference>
<dbReference type="OrthoDB" id="6682367at2759"/>
<dbReference type="InterPro" id="IPR036273">
    <property type="entry name" value="CRAL/TRIO_N_dom_sf"/>
</dbReference>
<evidence type="ECO:0000313" key="2">
    <source>
        <dbReference type="EMBL" id="ODM94803.1"/>
    </source>
</evidence>
<dbReference type="PANTHER" id="PTHR10174:SF208">
    <property type="entry name" value="CRAL-TRIO DOMAIN-CONTAINING PROTEIN DDB_G0278031"/>
    <property type="match status" value="1"/>
</dbReference>
<dbReference type="SUPFAM" id="SSF46938">
    <property type="entry name" value="CRAL/TRIO N-terminal domain"/>
    <property type="match status" value="1"/>
</dbReference>
<keyword evidence="3" id="KW-1185">Reference proteome</keyword>
<evidence type="ECO:0000259" key="1">
    <source>
        <dbReference type="PROSITE" id="PS50191"/>
    </source>
</evidence>
<accession>A0A1D2MP60</accession>
<dbReference type="SMART" id="SM01100">
    <property type="entry name" value="CRAL_TRIO_N"/>
    <property type="match status" value="1"/>
</dbReference>
<proteinExistence type="predicted"/>
<dbReference type="SUPFAM" id="SSF52087">
    <property type="entry name" value="CRAL/TRIO domain"/>
    <property type="match status" value="1"/>
</dbReference>
<sequence>MSCIPTPVEQAKIAQLKSTLEEHLKATPSNNAKVRAELQKIVADPDFLFKYLRGRKLNVTRAFETILKYAEVKCITFPEYFPAQVPDYVRHCIESKILNLITKKDKLGRTYVVVDTTKFDDSIVTVIEATNALRYIFEALMNYPDFLDNGVVIMENAGGIKMSHGKGAPTVAGFYTNFWVRYEKFSKAFPGKLKELIYFNAPFYGKGLFAVGKPLFKIKAADRVFVSSGLTELHKRVPLDVIPKCYGGTLPDEVAYMPTEKLLAMTLKNR</sequence>
<dbReference type="Gene3D" id="3.40.525.10">
    <property type="entry name" value="CRAL-TRIO lipid binding domain"/>
    <property type="match status" value="1"/>
</dbReference>
<dbReference type="Gene3D" id="1.10.8.20">
    <property type="entry name" value="N-terminal domain of phosphatidylinositol transfer protein sec14p"/>
    <property type="match status" value="1"/>
</dbReference>
<dbReference type="InterPro" id="IPR036865">
    <property type="entry name" value="CRAL-TRIO_dom_sf"/>
</dbReference>
<feature type="domain" description="CRAL-TRIO" evidence="1">
    <location>
        <begin position="85"/>
        <end position="254"/>
    </location>
</feature>
<dbReference type="STRING" id="48709.A0A1D2MP60"/>
<dbReference type="Pfam" id="PF00650">
    <property type="entry name" value="CRAL_TRIO"/>
    <property type="match status" value="1"/>
</dbReference>
<comment type="caution">
    <text evidence="2">The sequence shown here is derived from an EMBL/GenBank/DDBJ whole genome shotgun (WGS) entry which is preliminary data.</text>
</comment>
<dbReference type="PRINTS" id="PR00180">
    <property type="entry name" value="CRETINALDHBP"/>
</dbReference>
<organism evidence="2 3">
    <name type="scientific">Orchesella cincta</name>
    <name type="common">Springtail</name>
    <name type="synonym">Podura cincta</name>
    <dbReference type="NCBI Taxonomy" id="48709"/>
    <lineage>
        <taxon>Eukaryota</taxon>
        <taxon>Metazoa</taxon>
        <taxon>Ecdysozoa</taxon>
        <taxon>Arthropoda</taxon>
        <taxon>Hexapoda</taxon>
        <taxon>Collembola</taxon>
        <taxon>Entomobryomorpha</taxon>
        <taxon>Entomobryoidea</taxon>
        <taxon>Orchesellidae</taxon>
        <taxon>Orchesellinae</taxon>
        <taxon>Orchesella</taxon>
    </lineage>
</organism>
<dbReference type="PANTHER" id="PTHR10174">
    <property type="entry name" value="ALPHA-TOCOPHEROL TRANSFER PROTEIN-RELATED"/>
    <property type="match status" value="1"/>
</dbReference>
<dbReference type="PROSITE" id="PS50191">
    <property type="entry name" value="CRAL_TRIO"/>
    <property type="match status" value="1"/>
</dbReference>
<dbReference type="EMBL" id="LJIJ01000748">
    <property type="protein sequence ID" value="ODM94803.1"/>
    <property type="molecule type" value="Genomic_DNA"/>
</dbReference>